<organism evidence="14 15">
    <name type="scientific">Desulfofundulus thermobenzoicus</name>
    <dbReference type="NCBI Taxonomy" id="29376"/>
    <lineage>
        <taxon>Bacteria</taxon>
        <taxon>Bacillati</taxon>
        <taxon>Bacillota</taxon>
        <taxon>Clostridia</taxon>
        <taxon>Eubacteriales</taxon>
        <taxon>Peptococcaceae</taxon>
        <taxon>Desulfofundulus</taxon>
    </lineage>
</organism>
<evidence type="ECO:0000259" key="11">
    <source>
        <dbReference type="Pfam" id="PF02355"/>
    </source>
</evidence>
<dbReference type="GO" id="GO:0015450">
    <property type="term" value="F:protein-transporting ATPase activity"/>
    <property type="evidence" value="ECO:0007669"/>
    <property type="project" value="InterPro"/>
</dbReference>
<evidence type="ECO:0000256" key="7">
    <source>
        <dbReference type="ARBA" id="ARBA00023010"/>
    </source>
</evidence>
<proteinExistence type="inferred from homology"/>
<evidence type="ECO:0000256" key="8">
    <source>
        <dbReference type="ARBA" id="ARBA00023136"/>
    </source>
</evidence>
<dbReference type="Pfam" id="PF21760">
    <property type="entry name" value="SecD_1st"/>
    <property type="match status" value="1"/>
</dbReference>
<reference evidence="14 15" key="1">
    <citation type="submission" date="2019-10" db="EMBL/GenBank/DDBJ databases">
        <title>Comparative genomics of sulfur disproportionating microorganisms.</title>
        <authorList>
            <person name="Ward L.M."/>
            <person name="Bertran E."/>
            <person name="Johnston D."/>
        </authorList>
    </citation>
    <scope>NUCLEOTIDE SEQUENCE [LARGE SCALE GENOMIC DNA]</scope>
    <source>
        <strain evidence="14 15">DSM 14055</strain>
    </source>
</reference>
<dbReference type="Proteomes" id="UP000441717">
    <property type="component" value="Unassembled WGS sequence"/>
</dbReference>
<evidence type="ECO:0000259" key="13">
    <source>
        <dbReference type="Pfam" id="PF22599"/>
    </source>
</evidence>
<dbReference type="NCBIfam" id="TIGR01129">
    <property type="entry name" value="secD"/>
    <property type="match status" value="1"/>
</dbReference>
<dbReference type="GO" id="GO:0043952">
    <property type="term" value="P:protein transport by the Sec complex"/>
    <property type="evidence" value="ECO:0007669"/>
    <property type="project" value="UniProtKB-UniRule"/>
</dbReference>
<dbReference type="InterPro" id="IPR022813">
    <property type="entry name" value="SecD/SecF_arch_bac"/>
</dbReference>
<dbReference type="GO" id="GO:0065002">
    <property type="term" value="P:intracellular protein transmembrane transport"/>
    <property type="evidence" value="ECO:0007669"/>
    <property type="project" value="UniProtKB-UniRule"/>
</dbReference>
<feature type="signal peptide" evidence="10">
    <location>
        <begin position="1"/>
        <end position="21"/>
    </location>
</feature>
<dbReference type="RefSeq" id="WP_152948152.1">
    <property type="nucleotide sequence ID" value="NZ_WHYR01000061.1"/>
</dbReference>
<keyword evidence="8 9" id="KW-0472">Membrane</keyword>
<keyword evidence="2 9" id="KW-0813">Transport</keyword>
<dbReference type="GO" id="GO:0005886">
    <property type="term" value="C:plasma membrane"/>
    <property type="evidence" value="ECO:0007669"/>
    <property type="project" value="UniProtKB-SubCell"/>
</dbReference>
<dbReference type="InterPro" id="IPR005791">
    <property type="entry name" value="SecD"/>
</dbReference>
<dbReference type="Gene3D" id="1.20.1640.10">
    <property type="entry name" value="Multidrug efflux transporter AcrB transmembrane domain"/>
    <property type="match status" value="1"/>
</dbReference>
<dbReference type="PRINTS" id="PR00702">
    <property type="entry name" value="ACRIFLAVINRP"/>
</dbReference>
<dbReference type="NCBIfam" id="TIGR00916">
    <property type="entry name" value="2A0604s01"/>
    <property type="match status" value="1"/>
</dbReference>
<evidence type="ECO:0000256" key="2">
    <source>
        <dbReference type="ARBA" id="ARBA00022448"/>
    </source>
</evidence>
<comment type="subcellular location">
    <subcellularLocation>
        <location evidence="1 9">Cell membrane</location>
        <topology evidence="1 9">Multi-pass membrane protein</topology>
    </subcellularLocation>
</comment>
<keyword evidence="3 9" id="KW-1003">Cell membrane</keyword>
<dbReference type="PANTHER" id="PTHR30081:SF1">
    <property type="entry name" value="PROTEIN TRANSLOCASE SUBUNIT SECD"/>
    <property type="match status" value="1"/>
</dbReference>
<feature type="domain" description="Protein export membrane protein SecD/SecF C-terminal" evidence="11">
    <location>
        <begin position="230"/>
        <end position="396"/>
    </location>
</feature>
<feature type="transmembrane region" description="Helical" evidence="9">
    <location>
        <begin position="346"/>
        <end position="368"/>
    </location>
</feature>
<feature type="transmembrane region" description="Helical" evidence="9">
    <location>
        <begin position="253"/>
        <end position="272"/>
    </location>
</feature>
<feature type="domain" description="Protein translocase subunit SecDF P1" evidence="12">
    <location>
        <begin position="73"/>
        <end position="131"/>
    </location>
</feature>
<evidence type="ECO:0000259" key="12">
    <source>
        <dbReference type="Pfam" id="PF21760"/>
    </source>
</evidence>
<dbReference type="OrthoDB" id="9805019at2"/>
<evidence type="ECO:0000256" key="4">
    <source>
        <dbReference type="ARBA" id="ARBA00022692"/>
    </source>
</evidence>
<evidence type="ECO:0000313" key="15">
    <source>
        <dbReference type="Proteomes" id="UP000441717"/>
    </source>
</evidence>
<dbReference type="SUPFAM" id="SSF82866">
    <property type="entry name" value="Multidrug efflux transporter AcrB transmembrane domain"/>
    <property type="match status" value="1"/>
</dbReference>
<keyword evidence="6 9" id="KW-1133">Transmembrane helix</keyword>
<dbReference type="Gene3D" id="3.30.70.3220">
    <property type="match status" value="1"/>
</dbReference>
<evidence type="ECO:0000256" key="1">
    <source>
        <dbReference type="ARBA" id="ARBA00004651"/>
    </source>
</evidence>
<keyword evidence="5 9" id="KW-0653">Protein transport</keyword>
<protein>
    <recommendedName>
        <fullName evidence="9">Protein translocase subunit SecD</fullName>
    </recommendedName>
</protein>
<comment type="caution">
    <text evidence="9">Lacks conserved residue(s) required for the propagation of feature annotation.</text>
</comment>
<dbReference type="Pfam" id="PF22599">
    <property type="entry name" value="SecDF_P1_head"/>
    <property type="match status" value="1"/>
</dbReference>
<dbReference type="InterPro" id="IPR001036">
    <property type="entry name" value="Acrflvin-R"/>
</dbReference>
<evidence type="ECO:0000313" key="14">
    <source>
        <dbReference type="EMBL" id="MQL53694.1"/>
    </source>
</evidence>
<keyword evidence="7 9" id="KW-0811">Translocation</keyword>
<dbReference type="InterPro" id="IPR048634">
    <property type="entry name" value="SecD_SecF_C"/>
</dbReference>
<dbReference type="InterPro" id="IPR054384">
    <property type="entry name" value="SecDF_P1_head"/>
</dbReference>
<feature type="transmembrane region" description="Helical" evidence="9">
    <location>
        <begin position="374"/>
        <end position="398"/>
    </location>
</feature>
<keyword evidence="10" id="KW-0732">Signal</keyword>
<comment type="function">
    <text evidence="9">Part of the Sec protein translocase complex. Interacts with the SecYEG preprotein conducting channel. SecDF uses the proton motive force (PMF) to complete protein translocation after the ATP-dependent function of SecA.</text>
</comment>
<dbReference type="InterPro" id="IPR055344">
    <property type="entry name" value="SecD_SecF_C_bact"/>
</dbReference>
<evidence type="ECO:0000256" key="9">
    <source>
        <dbReference type="HAMAP-Rule" id="MF_01463"/>
    </source>
</evidence>
<dbReference type="Pfam" id="PF02355">
    <property type="entry name" value="SecD_SecF_C"/>
    <property type="match status" value="1"/>
</dbReference>
<dbReference type="FunFam" id="1.20.1640.10:FF:000004">
    <property type="entry name" value="Protein translocase subunit SecD"/>
    <property type="match status" value="1"/>
</dbReference>
<keyword evidence="15" id="KW-1185">Reference proteome</keyword>
<comment type="similarity">
    <text evidence="9">Belongs to the SecD/SecF family. SecD subfamily.</text>
</comment>
<dbReference type="AlphaFoldDB" id="A0A6N7IUC5"/>
<keyword evidence="4 9" id="KW-0812">Transmembrane</keyword>
<feature type="transmembrane region" description="Helical" evidence="9">
    <location>
        <begin position="279"/>
        <end position="298"/>
    </location>
</feature>
<name>A0A6N7IUC5_9FIRM</name>
<sequence length="415" mass="44313">MMWNKVLILALIVVVVGLATAAALAPAWQQNPYLGKYLPLAKDIILGLDLQGGVHVVVEAQDTPESRVTPDKMQQLRAVIERRVNQFGVAEPVIQQQGDRRLIVEIAGISNPEEAVRSMVKTAYLEFKTEDGKTVVTGADLKDAMESKDPTSGQVKVDLTFTAAGARKFAEATAANVGKHIAILLDGQVLQNPVVQEAIPNGKAQITGYQSLEEAHNIAILLRSGALPVKVEIAEKRAIGPALGADSLDKSKHAGLVGVVAILVFMLMYYRLPGLVADFALLIYTLIVLVIYVGMHVTMTLPGIAAFLLSLGIAVDANVIIFERLKEELATGKSLRSAIDAGFKRAFTAIFDSNATTFIAAIVLYFFGTGPIRGFAVTLGIGIVASMFTAISVTRWLLHLVAASGLVKNAKAYGA</sequence>
<evidence type="ECO:0000256" key="3">
    <source>
        <dbReference type="ARBA" id="ARBA00022475"/>
    </source>
</evidence>
<gene>
    <name evidence="9 14" type="primary">secD</name>
    <name evidence="14" type="ORF">GFC01_15790</name>
</gene>
<dbReference type="HAMAP" id="MF_01463_B">
    <property type="entry name" value="SecD_B"/>
    <property type="match status" value="1"/>
</dbReference>
<evidence type="ECO:0000256" key="10">
    <source>
        <dbReference type="SAM" id="SignalP"/>
    </source>
</evidence>
<feature type="chain" id="PRO_5026869835" description="Protein translocase subunit SecD" evidence="10">
    <location>
        <begin position="22"/>
        <end position="415"/>
    </location>
</feature>
<dbReference type="InterPro" id="IPR048631">
    <property type="entry name" value="SecD_1st"/>
</dbReference>
<dbReference type="GO" id="GO:0006605">
    <property type="term" value="P:protein targeting"/>
    <property type="evidence" value="ECO:0007669"/>
    <property type="project" value="UniProtKB-UniRule"/>
</dbReference>
<dbReference type="PANTHER" id="PTHR30081">
    <property type="entry name" value="PROTEIN-EXPORT MEMBRANE PROTEIN SEC"/>
    <property type="match status" value="1"/>
</dbReference>
<comment type="caution">
    <text evidence="14">The sequence shown here is derived from an EMBL/GenBank/DDBJ whole genome shotgun (WGS) entry which is preliminary data.</text>
</comment>
<evidence type="ECO:0000256" key="6">
    <source>
        <dbReference type="ARBA" id="ARBA00022989"/>
    </source>
</evidence>
<dbReference type="EMBL" id="WHYR01000061">
    <property type="protein sequence ID" value="MQL53694.1"/>
    <property type="molecule type" value="Genomic_DNA"/>
</dbReference>
<accession>A0A6N7IUC5</accession>
<evidence type="ECO:0000256" key="5">
    <source>
        <dbReference type="ARBA" id="ARBA00022927"/>
    </source>
</evidence>
<comment type="subunit">
    <text evidence="9">Forms a complex with SecF. Part of the essential Sec protein translocation apparatus which comprises SecA, SecYEG and auxiliary proteins SecDF. Other proteins may also be involved.</text>
</comment>
<feature type="domain" description="SecDF P1 head subdomain" evidence="13">
    <location>
        <begin position="133"/>
        <end position="229"/>
    </location>
</feature>